<dbReference type="AlphaFoldDB" id="X0X7Q1"/>
<accession>X0X7Q1</accession>
<comment type="caution">
    <text evidence="1">The sequence shown here is derived from an EMBL/GenBank/DDBJ whole genome shotgun (WGS) entry which is preliminary data.</text>
</comment>
<organism evidence="1">
    <name type="scientific">marine sediment metagenome</name>
    <dbReference type="NCBI Taxonomy" id="412755"/>
    <lineage>
        <taxon>unclassified sequences</taxon>
        <taxon>metagenomes</taxon>
        <taxon>ecological metagenomes</taxon>
    </lineage>
</organism>
<feature type="non-terminal residue" evidence="1">
    <location>
        <position position="1"/>
    </location>
</feature>
<gene>
    <name evidence="1" type="ORF">S01H1_58615</name>
</gene>
<proteinExistence type="predicted"/>
<name>X0X7Q1_9ZZZZ</name>
<protein>
    <submittedName>
        <fullName evidence="1">Uncharacterized protein</fullName>
    </submittedName>
</protein>
<reference evidence="1" key="1">
    <citation type="journal article" date="2014" name="Front. Microbiol.">
        <title>High frequency of phylogenetically diverse reductive dehalogenase-homologous genes in deep subseafloor sedimentary metagenomes.</title>
        <authorList>
            <person name="Kawai M."/>
            <person name="Futagami T."/>
            <person name="Toyoda A."/>
            <person name="Takaki Y."/>
            <person name="Nishi S."/>
            <person name="Hori S."/>
            <person name="Arai W."/>
            <person name="Tsubouchi T."/>
            <person name="Morono Y."/>
            <person name="Uchiyama I."/>
            <person name="Ito T."/>
            <person name="Fujiyama A."/>
            <person name="Inagaki F."/>
            <person name="Takami H."/>
        </authorList>
    </citation>
    <scope>NUCLEOTIDE SEQUENCE</scope>
    <source>
        <strain evidence="1">Expedition CK06-06</strain>
    </source>
</reference>
<sequence length="78" mass="8443">RGSNDAYEQARLGAVGEGMTAHEQQFSQGQRATDSANALRSSNIEEYLGKRNLPLQEQNALRKSMNTGELVKSFGDGG</sequence>
<dbReference type="EMBL" id="BARS01038293">
    <property type="protein sequence ID" value="GAG20976.1"/>
    <property type="molecule type" value="Genomic_DNA"/>
</dbReference>
<evidence type="ECO:0000313" key="1">
    <source>
        <dbReference type="EMBL" id="GAG20976.1"/>
    </source>
</evidence>